<name>A0ABQ9DG31_9PASS</name>
<gene>
    <name evidence="1" type="ORF">WISP_43482</name>
</gene>
<protein>
    <submittedName>
        <fullName evidence="1">Rna-directed dna polymerase from mobile element jockey-like</fullName>
    </submittedName>
</protein>
<reference evidence="1" key="1">
    <citation type="submission" date="2019-10" db="EMBL/GenBank/DDBJ databases">
        <authorList>
            <person name="Soares A.E.R."/>
            <person name="Aleixo A."/>
            <person name="Schneider P."/>
            <person name="Miyaki C.Y."/>
            <person name="Schneider M.P."/>
            <person name="Mello C."/>
            <person name="Vasconcelos A.T.R."/>
        </authorList>
    </citation>
    <scope>NUCLEOTIDE SEQUENCE</scope>
    <source>
        <tissue evidence="1">Muscle</tissue>
    </source>
</reference>
<organism evidence="1 2">
    <name type="scientific">Willisornis vidua</name>
    <name type="common">Xingu scale-backed antbird</name>
    <dbReference type="NCBI Taxonomy" id="1566151"/>
    <lineage>
        <taxon>Eukaryota</taxon>
        <taxon>Metazoa</taxon>
        <taxon>Chordata</taxon>
        <taxon>Craniata</taxon>
        <taxon>Vertebrata</taxon>
        <taxon>Euteleostomi</taxon>
        <taxon>Archelosauria</taxon>
        <taxon>Archosauria</taxon>
        <taxon>Dinosauria</taxon>
        <taxon>Saurischia</taxon>
        <taxon>Theropoda</taxon>
        <taxon>Coelurosauria</taxon>
        <taxon>Aves</taxon>
        <taxon>Neognathae</taxon>
        <taxon>Neoaves</taxon>
        <taxon>Telluraves</taxon>
        <taxon>Australaves</taxon>
        <taxon>Passeriformes</taxon>
        <taxon>Thamnophilidae</taxon>
        <taxon>Willisornis</taxon>
    </lineage>
</organism>
<dbReference type="Proteomes" id="UP001145742">
    <property type="component" value="Unassembled WGS sequence"/>
</dbReference>
<keyword evidence="2" id="KW-1185">Reference proteome</keyword>
<evidence type="ECO:0000313" key="2">
    <source>
        <dbReference type="Proteomes" id="UP001145742"/>
    </source>
</evidence>
<accession>A0ABQ9DG31</accession>
<dbReference type="EMBL" id="WHWB01033225">
    <property type="protein sequence ID" value="KAJ7421306.1"/>
    <property type="molecule type" value="Genomic_DNA"/>
</dbReference>
<sequence length="100" mass="11361">MAQCPRGKTVMSGIPQEPVLGSMLFNIFINNIDSGIEYKLSKFTGNTKLTSAADTLEARNAVQRGLDRLKKWAHRHLVIFNKEKGNILHLDQEKPQYQYS</sequence>
<comment type="caution">
    <text evidence="1">The sequence shown here is derived from an EMBL/GenBank/DDBJ whole genome shotgun (WGS) entry which is preliminary data.</text>
</comment>
<dbReference type="PANTHER" id="PTHR33332">
    <property type="entry name" value="REVERSE TRANSCRIPTASE DOMAIN-CONTAINING PROTEIN"/>
    <property type="match status" value="1"/>
</dbReference>
<proteinExistence type="predicted"/>
<evidence type="ECO:0000313" key="1">
    <source>
        <dbReference type="EMBL" id="KAJ7421306.1"/>
    </source>
</evidence>